<dbReference type="GO" id="GO:0005886">
    <property type="term" value="C:plasma membrane"/>
    <property type="evidence" value="ECO:0007669"/>
    <property type="project" value="UniProtKB-SubCell"/>
</dbReference>
<keyword evidence="12" id="KW-0902">Two-component regulatory system</keyword>
<evidence type="ECO:0000256" key="10">
    <source>
        <dbReference type="ARBA" id="ARBA00022840"/>
    </source>
</evidence>
<dbReference type="GO" id="GO:0000155">
    <property type="term" value="F:phosphorelay sensor kinase activity"/>
    <property type="evidence" value="ECO:0007669"/>
    <property type="project" value="TreeGrafter"/>
</dbReference>
<dbReference type="SUPFAM" id="SSF158472">
    <property type="entry name" value="HAMP domain-like"/>
    <property type="match status" value="1"/>
</dbReference>
<protein>
    <recommendedName>
        <fullName evidence="3">histidine kinase</fullName>
        <ecNumber evidence="3">2.7.13.3</ecNumber>
    </recommendedName>
</protein>
<feature type="domain" description="HAMP" evidence="15">
    <location>
        <begin position="327"/>
        <end position="379"/>
    </location>
</feature>
<dbReference type="Gene3D" id="6.10.340.10">
    <property type="match status" value="1"/>
</dbReference>
<dbReference type="PANTHER" id="PTHR45528">
    <property type="entry name" value="SENSOR HISTIDINE KINASE CPXA"/>
    <property type="match status" value="1"/>
</dbReference>
<evidence type="ECO:0000259" key="15">
    <source>
        <dbReference type="PROSITE" id="PS50885"/>
    </source>
</evidence>
<evidence type="ECO:0000256" key="5">
    <source>
        <dbReference type="ARBA" id="ARBA00022553"/>
    </source>
</evidence>
<dbReference type="PANTHER" id="PTHR45528:SF1">
    <property type="entry name" value="SENSOR HISTIDINE KINASE CPXA"/>
    <property type="match status" value="1"/>
</dbReference>
<evidence type="ECO:0000256" key="4">
    <source>
        <dbReference type="ARBA" id="ARBA00022475"/>
    </source>
</evidence>
<evidence type="ECO:0000256" key="12">
    <source>
        <dbReference type="ARBA" id="ARBA00023012"/>
    </source>
</evidence>
<proteinExistence type="predicted"/>
<dbReference type="InterPro" id="IPR050398">
    <property type="entry name" value="HssS/ArlS-like"/>
</dbReference>
<comment type="caution">
    <text evidence="16">The sequence shown here is derived from an EMBL/GenBank/DDBJ whole genome shotgun (WGS) entry which is preliminary data.</text>
</comment>
<keyword evidence="4" id="KW-1003">Cell membrane</keyword>
<evidence type="ECO:0000256" key="8">
    <source>
        <dbReference type="ARBA" id="ARBA00022741"/>
    </source>
</evidence>
<dbReference type="CDD" id="cd18773">
    <property type="entry name" value="PDC1_HK_sensor"/>
    <property type="match status" value="1"/>
</dbReference>
<evidence type="ECO:0000256" key="6">
    <source>
        <dbReference type="ARBA" id="ARBA00022679"/>
    </source>
</evidence>
<evidence type="ECO:0000256" key="11">
    <source>
        <dbReference type="ARBA" id="ARBA00022989"/>
    </source>
</evidence>
<dbReference type="InterPro" id="IPR033479">
    <property type="entry name" value="dCache_1"/>
</dbReference>
<comment type="subcellular location">
    <subcellularLocation>
        <location evidence="2">Cell membrane</location>
        <topology evidence="2">Multi-pass membrane protein</topology>
    </subcellularLocation>
</comment>
<dbReference type="Pfam" id="PF02743">
    <property type="entry name" value="dCache_1"/>
    <property type="match status" value="1"/>
</dbReference>
<gene>
    <name evidence="16" type="ORF">LCGC14_2747570</name>
</gene>
<comment type="catalytic activity">
    <reaction evidence="1">
        <text>ATP + protein L-histidine = ADP + protein N-phospho-L-histidine.</text>
        <dbReference type="EC" id="2.7.13.3"/>
    </reaction>
</comment>
<dbReference type="InterPro" id="IPR003660">
    <property type="entry name" value="HAMP_dom"/>
</dbReference>
<evidence type="ECO:0000256" key="14">
    <source>
        <dbReference type="SAM" id="Phobius"/>
    </source>
</evidence>
<keyword evidence="5" id="KW-0597">Phosphoprotein</keyword>
<dbReference type="CDD" id="cd06225">
    <property type="entry name" value="HAMP"/>
    <property type="match status" value="1"/>
</dbReference>
<dbReference type="AlphaFoldDB" id="A0A0F8Z2U6"/>
<keyword evidence="7 14" id="KW-0812">Transmembrane</keyword>
<evidence type="ECO:0000256" key="2">
    <source>
        <dbReference type="ARBA" id="ARBA00004651"/>
    </source>
</evidence>
<evidence type="ECO:0000256" key="1">
    <source>
        <dbReference type="ARBA" id="ARBA00000085"/>
    </source>
</evidence>
<name>A0A0F8Z2U6_9ZZZZ</name>
<accession>A0A0F8Z2U6</accession>
<keyword evidence="10" id="KW-0067">ATP-binding</keyword>
<evidence type="ECO:0000256" key="13">
    <source>
        <dbReference type="ARBA" id="ARBA00023136"/>
    </source>
</evidence>
<dbReference type="EC" id="2.7.13.3" evidence="3"/>
<feature type="transmembrane region" description="Helical" evidence="14">
    <location>
        <begin position="27"/>
        <end position="50"/>
    </location>
</feature>
<evidence type="ECO:0000256" key="9">
    <source>
        <dbReference type="ARBA" id="ARBA00022777"/>
    </source>
</evidence>
<keyword evidence="8" id="KW-0547">Nucleotide-binding</keyword>
<organism evidence="16">
    <name type="scientific">marine sediment metagenome</name>
    <dbReference type="NCBI Taxonomy" id="412755"/>
    <lineage>
        <taxon>unclassified sequences</taxon>
        <taxon>metagenomes</taxon>
        <taxon>ecological metagenomes</taxon>
    </lineage>
</organism>
<keyword evidence="13 14" id="KW-0472">Membrane</keyword>
<dbReference type="Gene3D" id="3.30.450.20">
    <property type="entry name" value="PAS domain"/>
    <property type="match status" value="1"/>
</dbReference>
<sequence>MSQAAGAVGAPQARWTGVIRRNLQWRVMILVTIGMAGVLAAFGVSSLVAINESTDRTLDERRSLAQATAGHVDYVVRQGLRLLEEPTFSEGFDLEDFDPEPEQRALRRALSGSIFTRVYLADAGGKILWTEPFYPSALGAGIGSSPQVKAALESGRPSISGLATAVADGEPVVTMVAPVRGRSGRPAGLITGDVVLSGTYLADMLRPAAVGRTGYAQIVDDQGIVLASTRSGQLLEKSDHQGQVATLIEEKRTSSGTCHGCRETAGEAERETEVMAFAPLESAPWGVLIRQSEDEALAPARRLQERALWFGVPAFLLALLFAWVTARSVLRPVRVLTTAAEKISSGDLSEPVPNLGEDEVGSLARAFEVMRVRLKESLESIQAWGRNLEARVQE</sequence>
<dbReference type="GO" id="GO:0005524">
    <property type="term" value="F:ATP binding"/>
    <property type="evidence" value="ECO:0007669"/>
    <property type="project" value="UniProtKB-KW"/>
</dbReference>
<dbReference type="EMBL" id="LAZR01050151">
    <property type="protein sequence ID" value="KKK88003.1"/>
    <property type="molecule type" value="Genomic_DNA"/>
</dbReference>
<feature type="transmembrane region" description="Helical" evidence="14">
    <location>
        <begin position="307"/>
        <end position="326"/>
    </location>
</feature>
<evidence type="ECO:0000313" key="16">
    <source>
        <dbReference type="EMBL" id="KKK88003.1"/>
    </source>
</evidence>
<reference evidence="16" key="1">
    <citation type="journal article" date="2015" name="Nature">
        <title>Complex archaea that bridge the gap between prokaryotes and eukaryotes.</title>
        <authorList>
            <person name="Spang A."/>
            <person name="Saw J.H."/>
            <person name="Jorgensen S.L."/>
            <person name="Zaremba-Niedzwiedzka K."/>
            <person name="Martijn J."/>
            <person name="Lind A.E."/>
            <person name="van Eijk R."/>
            <person name="Schleper C."/>
            <person name="Guy L."/>
            <person name="Ettema T.J."/>
        </authorList>
    </citation>
    <scope>NUCLEOTIDE SEQUENCE</scope>
</reference>
<evidence type="ECO:0000256" key="3">
    <source>
        <dbReference type="ARBA" id="ARBA00012438"/>
    </source>
</evidence>
<keyword evidence="9" id="KW-0418">Kinase</keyword>
<dbReference type="CDD" id="cd18774">
    <property type="entry name" value="PDC2_HK_sensor"/>
    <property type="match status" value="1"/>
</dbReference>
<dbReference type="SMART" id="SM00304">
    <property type="entry name" value="HAMP"/>
    <property type="match status" value="1"/>
</dbReference>
<keyword evidence="11 14" id="KW-1133">Transmembrane helix</keyword>
<dbReference type="Pfam" id="PF00672">
    <property type="entry name" value="HAMP"/>
    <property type="match status" value="1"/>
</dbReference>
<feature type="non-terminal residue" evidence="16">
    <location>
        <position position="394"/>
    </location>
</feature>
<keyword evidence="6" id="KW-0808">Transferase</keyword>
<dbReference type="PROSITE" id="PS50885">
    <property type="entry name" value="HAMP"/>
    <property type="match status" value="1"/>
</dbReference>
<evidence type="ECO:0000256" key="7">
    <source>
        <dbReference type="ARBA" id="ARBA00022692"/>
    </source>
</evidence>